<dbReference type="RefSeq" id="WP_264328125.1">
    <property type="nucleotide sequence ID" value="NZ_JADEXQ010000177.1"/>
</dbReference>
<evidence type="ECO:0000256" key="7">
    <source>
        <dbReference type="ARBA" id="ARBA00066330"/>
    </source>
</evidence>
<dbReference type="InterPro" id="IPR036900">
    <property type="entry name" value="A-D-PHexomutase_C_sf"/>
</dbReference>
<dbReference type="GO" id="GO:0004615">
    <property type="term" value="F:phosphomannomutase activity"/>
    <property type="evidence" value="ECO:0007669"/>
    <property type="project" value="TreeGrafter"/>
</dbReference>
<dbReference type="Pfam" id="PF02879">
    <property type="entry name" value="PGM_PMM_II"/>
    <property type="match status" value="1"/>
</dbReference>
<keyword evidence="17" id="KW-1185">Reference proteome</keyword>
<evidence type="ECO:0000256" key="10">
    <source>
        <dbReference type="RuleBase" id="RU004326"/>
    </source>
</evidence>
<sequence length="464" mass="49470">MPSNSWGQVELPASKLFGTDGIRGKAGDLLTAPLAMQVGYWAGQVLRQAEPNLNKIVLGRDSRSSGTMLGSGLSAGLTAAGLDVWDLGMCPTPVVSTLAQVTAAIGGVMISASHNPPEDNGIKFFGSNGSKLAPALQQQIEAALRGQVADVAVSQWGKLTQRSDLIEQYLQAIAAPLTRDSATPLAGMKVVLDLAYGAATRTATDMFQRLGAAVIELHGEPDGDRINVNCGSTHLGQVRDAVKNHGATVGFAFDGDADRVLAVDAQGRTVDGDYILYFWGKQLLAQNKLPGNTIVSTVMSNLGFERAWEAAGGKLVRAAVGDQYVHADMVKYGAVLGGEQSGHILCQHFGVSGDGLMTALHLAELIKQGGGCLATLMDESFQTYPQILQNVRVEDRDRRLNWESCEVLQQEITKAEADMGDRGRVLVRASGTEPLIRVMVEAETTELVETWTNHLVEVVKTHLV</sequence>
<dbReference type="InterPro" id="IPR016066">
    <property type="entry name" value="A-D-PHexomutase_CS"/>
</dbReference>
<dbReference type="GO" id="GO:0008966">
    <property type="term" value="F:phosphoglucosamine mutase activity"/>
    <property type="evidence" value="ECO:0007669"/>
    <property type="project" value="UniProtKB-UniRule"/>
</dbReference>
<comment type="caution">
    <text evidence="16">The sequence shown here is derived from an EMBL/GenBank/DDBJ whole genome shotgun (WGS) entry which is preliminary data.</text>
</comment>
<protein>
    <recommendedName>
        <fullName evidence="8 9">Phosphoglucosamine mutase</fullName>
        <ecNumber evidence="7 9">5.4.2.10</ecNumber>
    </recommendedName>
</protein>
<dbReference type="InterPro" id="IPR005841">
    <property type="entry name" value="Alpha-D-phosphohexomutase_SF"/>
</dbReference>
<feature type="domain" description="Alpha-D-phosphohexomutase C-terminal" evidence="12">
    <location>
        <begin position="389"/>
        <end position="452"/>
    </location>
</feature>
<comment type="cofactor">
    <cofactor evidence="9">
        <name>Mg(2+)</name>
        <dbReference type="ChEBI" id="CHEBI:18420"/>
    </cofactor>
    <text evidence="9">Binds 1 Mg(2+) ion per subunit.</text>
</comment>
<dbReference type="HAMAP" id="MF_01554_B">
    <property type="entry name" value="GlmM_B"/>
    <property type="match status" value="1"/>
</dbReference>
<evidence type="ECO:0000256" key="1">
    <source>
        <dbReference type="ARBA" id="ARBA00010231"/>
    </source>
</evidence>
<feature type="domain" description="Alpha-D-phosphohexomutase alpha/beta/alpha" evidence="13">
    <location>
        <begin position="15"/>
        <end position="144"/>
    </location>
</feature>
<dbReference type="SUPFAM" id="SSF53738">
    <property type="entry name" value="Phosphoglucomutase, first 3 domains"/>
    <property type="match status" value="3"/>
</dbReference>
<comment type="similarity">
    <text evidence="1 9 10">Belongs to the phosphohexose mutase family.</text>
</comment>
<dbReference type="InterPro" id="IPR050060">
    <property type="entry name" value="Phosphoglucosamine_mutase"/>
</dbReference>
<dbReference type="FunFam" id="3.40.120.10:FF:000002">
    <property type="entry name" value="Phosphoglucosamine mutase"/>
    <property type="match status" value="1"/>
</dbReference>
<dbReference type="Proteomes" id="UP000625316">
    <property type="component" value="Unassembled WGS sequence"/>
</dbReference>
<dbReference type="EC" id="5.4.2.10" evidence="7 9"/>
<feature type="active site" description="Phosphoserine intermediate" evidence="9">
    <location>
        <position position="113"/>
    </location>
</feature>
<dbReference type="PRINTS" id="PR00509">
    <property type="entry name" value="PGMPMM"/>
</dbReference>
<feature type="binding site" evidence="9">
    <location>
        <position position="258"/>
    </location>
    <ligand>
        <name>Mg(2+)</name>
        <dbReference type="ChEBI" id="CHEBI:18420"/>
    </ligand>
</feature>
<dbReference type="NCBIfam" id="TIGR01455">
    <property type="entry name" value="glmM"/>
    <property type="match status" value="1"/>
</dbReference>
<accession>A0A928Z6T2</accession>
<feature type="domain" description="Alpha-D-phosphohexomutase alpha/beta/alpha" evidence="15">
    <location>
        <begin position="271"/>
        <end position="384"/>
    </location>
</feature>
<evidence type="ECO:0000256" key="9">
    <source>
        <dbReference type="HAMAP-Rule" id="MF_01554"/>
    </source>
</evidence>
<dbReference type="Pfam" id="PF02880">
    <property type="entry name" value="PGM_PMM_III"/>
    <property type="match status" value="1"/>
</dbReference>
<dbReference type="InterPro" id="IPR005846">
    <property type="entry name" value="A-D-PHexomutase_a/b/a-III"/>
</dbReference>
<dbReference type="PANTHER" id="PTHR42946">
    <property type="entry name" value="PHOSPHOHEXOSE MUTASE"/>
    <property type="match status" value="1"/>
</dbReference>
<dbReference type="GO" id="GO:0005829">
    <property type="term" value="C:cytosol"/>
    <property type="evidence" value="ECO:0007669"/>
    <property type="project" value="TreeGrafter"/>
</dbReference>
<keyword evidence="2 9" id="KW-0597">Phosphoprotein</keyword>
<evidence type="ECO:0000259" key="15">
    <source>
        <dbReference type="Pfam" id="PF02880"/>
    </source>
</evidence>
<evidence type="ECO:0000256" key="5">
    <source>
        <dbReference type="ARBA" id="ARBA00023235"/>
    </source>
</evidence>
<comment type="PTM">
    <text evidence="9">Activated by phosphorylation.</text>
</comment>
<proteinExistence type="inferred from homology"/>
<dbReference type="Pfam" id="PF00408">
    <property type="entry name" value="PGM_PMM_IV"/>
    <property type="match status" value="1"/>
</dbReference>
<evidence type="ECO:0000313" key="16">
    <source>
        <dbReference type="EMBL" id="MBE9033317.1"/>
    </source>
</evidence>
<dbReference type="EMBL" id="JADEXQ010000177">
    <property type="protein sequence ID" value="MBE9033317.1"/>
    <property type="molecule type" value="Genomic_DNA"/>
</dbReference>
<dbReference type="PROSITE" id="PS00710">
    <property type="entry name" value="PGM_PMM"/>
    <property type="match status" value="1"/>
</dbReference>
<feature type="binding site" evidence="9">
    <location>
        <position position="256"/>
    </location>
    <ligand>
        <name>Mg(2+)</name>
        <dbReference type="ChEBI" id="CHEBI:18420"/>
    </ligand>
</feature>
<dbReference type="InterPro" id="IPR016055">
    <property type="entry name" value="A-D-PHexomutase_a/b/a-I/II/III"/>
</dbReference>
<evidence type="ECO:0000256" key="2">
    <source>
        <dbReference type="ARBA" id="ARBA00022553"/>
    </source>
</evidence>
<keyword evidence="4 9" id="KW-0460">Magnesium</keyword>
<evidence type="ECO:0000256" key="6">
    <source>
        <dbReference type="ARBA" id="ARBA00050364"/>
    </source>
</evidence>
<evidence type="ECO:0000259" key="12">
    <source>
        <dbReference type="Pfam" id="PF00408"/>
    </source>
</evidence>
<dbReference type="GO" id="GO:0000287">
    <property type="term" value="F:magnesium ion binding"/>
    <property type="evidence" value="ECO:0007669"/>
    <property type="project" value="UniProtKB-UniRule"/>
</dbReference>
<evidence type="ECO:0000256" key="4">
    <source>
        <dbReference type="ARBA" id="ARBA00022842"/>
    </source>
</evidence>
<dbReference type="InterPro" id="IPR005844">
    <property type="entry name" value="A-D-PHexomutase_a/b/a-I"/>
</dbReference>
<dbReference type="Pfam" id="PF02878">
    <property type="entry name" value="PGM_PMM_I"/>
    <property type="match status" value="1"/>
</dbReference>
<keyword evidence="5 9" id="KW-0413">Isomerase</keyword>
<dbReference type="SUPFAM" id="SSF55957">
    <property type="entry name" value="Phosphoglucomutase, C-terminal domain"/>
    <property type="match status" value="1"/>
</dbReference>
<evidence type="ECO:0000313" key="17">
    <source>
        <dbReference type="Proteomes" id="UP000625316"/>
    </source>
</evidence>
<dbReference type="Gene3D" id="3.40.120.10">
    <property type="entry name" value="Alpha-D-Glucose-1,6-Bisphosphate, subunit A, domain 3"/>
    <property type="match status" value="3"/>
</dbReference>
<dbReference type="PANTHER" id="PTHR42946:SF1">
    <property type="entry name" value="PHOSPHOGLUCOMUTASE (ALPHA-D-GLUCOSE-1,6-BISPHOSPHATE-DEPENDENT)"/>
    <property type="match status" value="1"/>
</dbReference>
<feature type="modified residue" description="Phosphoserine" evidence="9">
    <location>
        <position position="113"/>
    </location>
</feature>
<dbReference type="GO" id="GO:0009252">
    <property type="term" value="P:peptidoglycan biosynthetic process"/>
    <property type="evidence" value="ECO:0007669"/>
    <property type="project" value="TreeGrafter"/>
</dbReference>
<dbReference type="FunFam" id="3.40.120.10:FF:000001">
    <property type="entry name" value="Phosphoglucosamine mutase"/>
    <property type="match status" value="1"/>
</dbReference>
<evidence type="ECO:0000259" key="14">
    <source>
        <dbReference type="Pfam" id="PF02879"/>
    </source>
</evidence>
<comment type="function">
    <text evidence="9 11">Catalyzes the conversion of glucosamine-6-phosphate to glucosamine-1-phosphate.</text>
</comment>
<gene>
    <name evidence="9" type="primary">glmM</name>
    <name evidence="16" type="ORF">IQ266_26645</name>
</gene>
<dbReference type="CDD" id="cd05802">
    <property type="entry name" value="GlmM"/>
    <property type="match status" value="1"/>
</dbReference>
<keyword evidence="3 9" id="KW-0479">Metal-binding</keyword>
<evidence type="ECO:0000256" key="8">
    <source>
        <dbReference type="ARBA" id="ARBA00068193"/>
    </source>
</evidence>
<organism evidence="16 17">
    <name type="scientific">Romeriopsis navalis LEGE 11480</name>
    <dbReference type="NCBI Taxonomy" id="2777977"/>
    <lineage>
        <taxon>Bacteria</taxon>
        <taxon>Bacillati</taxon>
        <taxon>Cyanobacteriota</taxon>
        <taxon>Cyanophyceae</taxon>
        <taxon>Leptolyngbyales</taxon>
        <taxon>Leptolyngbyaceae</taxon>
        <taxon>Romeriopsis</taxon>
        <taxon>Romeriopsis navalis</taxon>
    </lineage>
</organism>
<dbReference type="InterPro" id="IPR005845">
    <property type="entry name" value="A-D-PHexomutase_a/b/a-II"/>
</dbReference>
<dbReference type="GO" id="GO:0006048">
    <property type="term" value="P:UDP-N-acetylglucosamine biosynthetic process"/>
    <property type="evidence" value="ECO:0007669"/>
    <property type="project" value="TreeGrafter"/>
</dbReference>
<evidence type="ECO:0000259" key="13">
    <source>
        <dbReference type="Pfam" id="PF02878"/>
    </source>
</evidence>
<comment type="catalytic activity">
    <reaction evidence="6 9 11">
        <text>alpha-D-glucosamine 1-phosphate = D-glucosamine 6-phosphate</text>
        <dbReference type="Rhea" id="RHEA:23424"/>
        <dbReference type="ChEBI" id="CHEBI:58516"/>
        <dbReference type="ChEBI" id="CHEBI:58725"/>
        <dbReference type="EC" id="5.4.2.10"/>
    </reaction>
</comment>
<reference evidence="16" key="1">
    <citation type="submission" date="2020-10" db="EMBL/GenBank/DDBJ databases">
        <authorList>
            <person name="Castelo-Branco R."/>
            <person name="Eusebio N."/>
            <person name="Adriana R."/>
            <person name="Vieira A."/>
            <person name="Brugerolle De Fraissinette N."/>
            <person name="Rezende De Castro R."/>
            <person name="Schneider M.P."/>
            <person name="Vasconcelos V."/>
            <person name="Leao P.N."/>
        </authorList>
    </citation>
    <scope>NUCLEOTIDE SEQUENCE</scope>
    <source>
        <strain evidence="16">LEGE 11480</strain>
    </source>
</reference>
<dbReference type="InterPro" id="IPR006352">
    <property type="entry name" value="GlmM_bact"/>
</dbReference>
<evidence type="ECO:0000256" key="3">
    <source>
        <dbReference type="ARBA" id="ARBA00022723"/>
    </source>
</evidence>
<dbReference type="InterPro" id="IPR005843">
    <property type="entry name" value="A-D-PHexomutase_C"/>
</dbReference>
<dbReference type="AlphaFoldDB" id="A0A928Z6T2"/>
<feature type="binding site" evidence="9">
    <location>
        <position position="254"/>
    </location>
    <ligand>
        <name>Mg(2+)</name>
        <dbReference type="ChEBI" id="CHEBI:18420"/>
    </ligand>
</feature>
<dbReference type="Gene3D" id="3.30.310.50">
    <property type="entry name" value="Alpha-D-phosphohexomutase, C-terminal domain"/>
    <property type="match status" value="1"/>
</dbReference>
<name>A0A928Z6T2_9CYAN</name>
<evidence type="ECO:0000256" key="11">
    <source>
        <dbReference type="RuleBase" id="RU004327"/>
    </source>
</evidence>
<feature type="domain" description="Alpha-D-phosphohexomutase alpha/beta/alpha" evidence="14">
    <location>
        <begin position="168"/>
        <end position="267"/>
    </location>
</feature>
<dbReference type="FunFam" id="3.30.310.50:FF:000001">
    <property type="entry name" value="Phosphoglucosamine mutase"/>
    <property type="match status" value="1"/>
</dbReference>
<feature type="binding site" description="via phosphate group" evidence="9">
    <location>
        <position position="113"/>
    </location>
    <ligand>
        <name>Mg(2+)</name>
        <dbReference type="ChEBI" id="CHEBI:18420"/>
    </ligand>
</feature>
<dbReference type="GO" id="GO:0005975">
    <property type="term" value="P:carbohydrate metabolic process"/>
    <property type="evidence" value="ECO:0007669"/>
    <property type="project" value="InterPro"/>
</dbReference>